<dbReference type="AlphaFoldDB" id="A0A4C1Z7I3"/>
<keyword evidence="3" id="KW-1185">Reference proteome</keyword>
<reference evidence="2 3" key="1">
    <citation type="journal article" date="2019" name="Commun. Biol.">
        <title>The bagworm genome reveals a unique fibroin gene that provides high tensile strength.</title>
        <authorList>
            <person name="Kono N."/>
            <person name="Nakamura H."/>
            <person name="Ohtoshi R."/>
            <person name="Tomita M."/>
            <person name="Numata K."/>
            <person name="Arakawa K."/>
        </authorList>
    </citation>
    <scope>NUCLEOTIDE SEQUENCE [LARGE SCALE GENOMIC DNA]</scope>
</reference>
<proteinExistence type="predicted"/>
<evidence type="ECO:0000256" key="1">
    <source>
        <dbReference type="SAM" id="MobiDB-lite"/>
    </source>
</evidence>
<comment type="caution">
    <text evidence="2">The sequence shown here is derived from an EMBL/GenBank/DDBJ whole genome shotgun (WGS) entry which is preliminary data.</text>
</comment>
<feature type="region of interest" description="Disordered" evidence="1">
    <location>
        <begin position="105"/>
        <end position="156"/>
    </location>
</feature>
<gene>
    <name evidence="2" type="ORF">EVAR_34523_1</name>
</gene>
<organism evidence="2 3">
    <name type="scientific">Eumeta variegata</name>
    <name type="common">Bagworm moth</name>
    <name type="synonym">Eumeta japonica</name>
    <dbReference type="NCBI Taxonomy" id="151549"/>
    <lineage>
        <taxon>Eukaryota</taxon>
        <taxon>Metazoa</taxon>
        <taxon>Ecdysozoa</taxon>
        <taxon>Arthropoda</taxon>
        <taxon>Hexapoda</taxon>
        <taxon>Insecta</taxon>
        <taxon>Pterygota</taxon>
        <taxon>Neoptera</taxon>
        <taxon>Endopterygota</taxon>
        <taxon>Lepidoptera</taxon>
        <taxon>Glossata</taxon>
        <taxon>Ditrysia</taxon>
        <taxon>Tineoidea</taxon>
        <taxon>Psychidae</taxon>
        <taxon>Oiketicinae</taxon>
        <taxon>Eumeta</taxon>
    </lineage>
</organism>
<evidence type="ECO:0000313" key="2">
    <source>
        <dbReference type="EMBL" id="GBP82859.1"/>
    </source>
</evidence>
<dbReference type="Proteomes" id="UP000299102">
    <property type="component" value="Unassembled WGS sequence"/>
</dbReference>
<evidence type="ECO:0000313" key="3">
    <source>
        <dbReference type="Proteomes" id="UP000299102"/>
    </source>
</evidence>
<protein>
    <submittedName>
        <fullName evidence="2">Uncharacterized protein</fullName>
    </submittedName>
</protein>
<dbReference type="EMBL" id="BGZK01001590">
    <property type="protein sequence ID" value="GBP82859.1"/>
    <property type="molecule type" value="Genomic_DNA"/>
</dbReference>
<accession>A0A4C1Z7I3</accession>
<sequence>MKKEITSTQKNSSTRQSFECCVARFRSRPPVVRTPARVHNSRVAGAPRDLPEKNVFGEHLGARPPAHGARARRVLIIGLCTFPPTPADAADGGSVVAGVDGLTCRPSPRNDLPRMTQVKNSSDCDRESNPLHSVGVRGSRRPAAAGPLKWESPPGE</sequence>
<name>A0A4C1Z7I3_EUMVA</name>